<organism evidence="3 4">
    <name type="scientific">Lithospermum erythrorhizon</name>
    <name type="common">Purple gromwell</name>
    <name type="synonym">Lithospermum officinale var. erythrorhizon</name>
    <dbReference type="NCBI Taxonomy" id="34254"/>
    <lineage>
        <taxon>Eukaryota</taxon>
        <taxon>Viridiplantae</taxon>
        <taxon>Streptophyta</taxon>
        <taxon>Embryophyta</taxon>
        <taxon>Tracheophyta</taxon>
        <taxon>Spermatophyta</taxon>
        <taxon>Magnoliopsida</taxon>
        <taxon>eudicotyledons</taxon>
        <taxon>Gunneridae</taxon>
        <taxon>Pentapetalae</taxon>
        <taxon>asterids</taxon>
        <taxon>lamiids</taxon>
        <taxon>Boraginales</taxon>
        <taxon>Boraginaceae</taxon>
        <taxon>Boraginoideae</taxon>
        <taxon>Lithospermeae</taxon>
        <taxon>Lithospermum</taxon>
    </lineage>
</organism>
<dbReference type="AlphaFoldDB" id="A0AAV3S288"/>
<sequence>MVGEFEDQTEITFNDSGDVMYAKLWQDLDDVMSVLQSQRAKHPLYVAFRTVEVVTYSEVATITIRYSFLNFSTNVTDTFVGLVTMEGHENSQ</sequence>
<dbReference type="Gene3D" id="2.130.10.10">
    <property type="entry name" value="YVTN repeat-like/Quinoprotein amine dehydrogenase"/>
    <property type="match status" value="1"/>
</dbReference>
<comment type="caution">
    <text evidence="3">The sequence shown here is derived from an EMBL/GenBank/DDBJ whole genome shotgun (WGS) entry which is preliminary data.</text>
</comment>
<dbReference type="PANTHER" id="PTHR13129">
    <property type="entry name" value="VPRBP PROTEIN-RELATED"/>
    <property type="match status" value="1"/>
</dbReference>
<dbReference type="Proteomes" id="UP001454036">
    <property type="component" value="Unassembled WGS sequence"/>
</dbReference>
<keyword evidence="4" id="KW-1185">Reference proteome</keyword>
<evidence type="ECO:0000313" key="4">
    <source>
        <dbReference type="Proteomes" id="UP001454036"/>
    </source>
</evidence>
<dbReference type="InterPro" id="IPR033270">
    <property type="entry name" value="VPRBP/DCAF1"/>
</dbReference>
<accession>A0AAV3S288</accession>
<evidence type="ECO:0000313" key="3">
    <source>
        <dbReference type="EMBL" id="GAA0187010.1"/>
    </source>
</evidence>
<comment type="subcellular location">
    <subcellularLocation>
        <location evidence="1">Nucleus</location>
    </subcellularLocation>
</comment>
<reference evidence="3 4" key="1">
    <citation type="submission" date="2024-01" db="EMBL/GenBank/DDBJ databases">
        <title>The complete chloroplast genome sequence of Lithospermum erythrorhizon: insights into the phylogenetic relationship among Boraginaceae species and the maternal lineages of purple gromwells.</title>
        <authorList>
            <person name="Okada T."/>
            <person name="Watanabe K."/>
        </authorList>
    </citation>
    <scope>NUCLEOTIDE SEQUENCE [LARGE SCALE GENOMIC DNA]</scope>
</reference>
<dbReference type="GO" id="GO:0016567">
    <property type="term" value="P:protein ubiquitination"/>
    <property type="evidence" value="ECO:0007669"/>
    <property type="project" value="InterPro"/>
</dbReference>
<name>A0AAV3S288_LITER</name>
<evidence type="ECO:0000256" key="2">
    <source>
        <dbReference type="ARBA" id="ARBA00023242"/>
    </source>
</evidence>
<evidence type="ECO:0000256" key="1">
    <source>
        <dbReference type="ARBA" id="ARBA00004123"/>
    </source>
</evidence>
<proteinExistence type="predicted"/>
<dbReference type="InterPro" id="IPR015943">
    <property type="entry name" value="WD40/YVTN_repeat-like_dom_sf"/>
</dbReference>
<dbReference type="GO" id="GO:0005634">
    <property type="term" value="C:nucleus"/>
    <property type="evidence" value="ECO:0007669"/>
    <property type="project" value="UniProtKB-SubCell"/>
</dbReference>
<gene>
    <name evidence="3" type="ORF">LIER_34298</name>
</gene>
<dbReference type="GO" id="GO:0080008">
    <property type="term" value="C:Cul4-RING E3 ubiquitin ligase complex"/>
    <property type="evidence" value="ECO:0007669"/>
    <property type="project" value="TreeGrafter"/>
</dbReference>
<dbReference type="EMBL" id="BAABME010014253">
    <property type="protein sequence ID" value="GAA0187010.1"/>
    <property type="molecule type" value="Genomic_DNA"/>
</dbReference>
<protein>
    <submittedName>
        <fullName evidence="3">Uncharacterized protein</fullName>
    </submittedName>
</protein>
<keyword evidence="2" id="KW-0539">Nucleus</keyword>
<dbReference type="PANTHER" id="PTHR13129:SF4">
    <property type="entry name" value="DDB1- AND CUL4-ASSOCIATED FACTOR 1"/>
    <property type="match status" value="1"/>
</dbReference>